<feature type="domain" description="Protein kinase" evidence="11">
    <location>
        <begin position="10"/>
        <end position="271"/>
    </location>
</feature>
<feature type="domain" description="PASTA" evidence="12">
    <location>
        <begin position="483"/>
        <end position="552"/>
    </location>
</feature>
<feature type="domain" description="PASTA" evidence="12">
    <location>
        <begin position="416"/>
        <end position="482"/>
    </location>
</feature>
<dbReference type="SUPFAM" id="SSF54184">
    <property type="entry name" value="Penicillin-binding protein 2x (pbp-2x), c-terminal domain"/>
    <property type="match status" value="1"/>
</dbReference>
<protein>
    <recommendedName>
        <fullName evidence="1">non-specific serine/threonine protein kinase</fullName>
        <ecNumber evidence="1">2.7.11.1</ecNumber>
    </recommendedName>
</protein>
<dbReference type="SUPFAM" id="SSF56112">
    <property type="entry name" value="Protein kinase-like (PK-like)"/>
    <property type="match status" value="1"/>
</dbReference>
<dbReference type="GO" id="GO:0004674">
    <property type="term" value="F:protein serine/threonine kinase activity"/>
    <property type="evidence" value="ECO:0007669"/>
    <property type="project" value="UniProtKB-KW"/>
</dbReference>
<comment type="caution">
    <text evidence="13">The sequence shown here is derived from an EMBL/GenBank/DDBJ whole genome shotgun (WGS) entry which is preliminary data.</text>
</comment>
<evidence type="ECO:0000313" key="14">
    <source>
        <dbReference type="Proteomes" id="UP000579281"/>
    </source>
</evidence>
<dbReference type="GO" id="GO:0005524">
    <property type="term" value="F:ATP binding"/>
    <property type="evidence" value="ECO:0007669"/>
    <property type="project" value="UniProtKB-UniRule"/>
</dbReference>
<dbReference type="RefSeq" id="WP_184311471.1">
    <property type="nucleotide sequence ID" value="NZ_JACHEN010000019.1"/>
</dbReference>
<dbReference type="Pfam" id="PF03793">
    <property type="entry name" value="PASTA"/>
    <property type="match status" value="3"/>
</dbReference>
<dbReference type="PROSITE" id="PS51178">
    <property type="entry name" value="PASTA"/>
    <property type="match status" value="3"/>
</dbReference>
<evidence type="ECO:0000256" key="2">
    <source>
        <dbReference type="ARBA" id="ARBA00022527"/>
    </source>
</evidence>
<keyword evidence="4 9" id="KW-0547">Nucleotide-binding</keyword>
<feature type="binding site" evidence="9">
    <location>
        <position position="39"/>
    </location>
    <ligand>
        <name>ATP</name>
        <dbReference type="ChEBI" id="CHEBI:30616"/>
    </ligand>
</feature>
<keyword evidence="10" id="KW-1133">Transmembrane helix</keyword>
<proteinExistence type="predicted"/>
<dbReference type="EMBL" id="JACHEN010000019">
    <property type="protein sequence ID" value="MBB6216951.1"/>
    <property type="molecule type" value="Genomic_DNA"/>
</dbReference>
<dbReference type="PANTHER" id="PTHR43289:SF34">
    <property type="entry name" value="SERINE_THREONINE-PROTEIN KINASE YBDM-RELATED"/>
    <property type="match status" value="1"/>
</dbReference>
<evidence type="ECO:0000259" key="11">
    <source>
        <dbReference type="PROSITE" id="PS50011"/>
    </source>
</evidence>
<gene>
    <name evidence="13" type="ORF">HNQ80_003056</name>
</gene>
<feature type="transmembrane region" description="Helical" evidence="10">
    <location>
        <begin position="320"/>
        <end position="343"/>
    </location>
</feature>
<evidence type="ECO:0000256" key="6">
    <source>
        <dbReference type="ARBA" id="ARBA00022840"/>
    </source>
</evidence>
<dbReference type="Gene3D" id="3.30.200.20">
    <property type="entry name" value="Phosphorylase Kinase, domain 1"/>
    <property type="match status" value="1"/>
</dbReference>
<dbReference type="EC" id="2.7.11.1" evidence="1"/>
<dbReference type="PROSITE" id="PS00108">
    <property type="entry name" value="PROTEIN_KINASE_ST"/>
    <property type="match status" value="1"/>
</dbReference>
<sequence length="647" mass="72529">MIGRILGNRYEIIEKIGGGGMALVYKAKCQLLNRYVAVKILRPEFTSDEEFITKFKRESQAAASLSHPNIVNIYDVGVDDHDIYYIVMEYVKGKTLKQIIKEHGPLNPEETINIGKQISLALHHAHSNHIVHRDIKPHNILMTDDGRVKVTDFGIARAVTSATVTNTGNVIGSVHYFSPEQARGGYTDEKSDIYSLGIVMYEMATGRLPFDGESPISIALKHIHEDVMPPTMINENIPKALEDIIMKSIQKDQAKRYGSTKEILEDLNQALKQPMGDFVKFDDDDDSPTQVIPVIKDNDVPKSKPIHFSPKSEKKSNNRLIVWGAVATAFVLALIFIGSIFYFKDIFVSQEKEVPNVIGKSYEEAKQNLENLGLKVEQEQEQYSSEYDEGQVMFQDPKAGESVKTGYPIRLIVSKGAKLTEVPNLLNKNIEEIGFILENAKLKEGTVKYEYNTLPIGIIISQSPEAGKNAPEGSAVNVLVSQGPETKLVLMPNLVGEKIDNARRIIETSNLIVGKIEYKFDEKIEKDVVIQQSILAGTETDENKVIDLVVSKGTEGMTQPPEENELQMKTVSLGINYNRAKQEQFTLRIVKRQNGISTEIYKATHYKSKESEKIIIEGRGKATIDVYFDDEKVAERNIDFETGSLYE</sequence>
<dbReference type="FunFam" id="3.30.200.20:FF:000035">
    <property type="entry name" value="Serine/threonine protein kinase Stk1"/>
    <property type="match status" value="1"/>
</dbReference>
<dbReference type="InterPro" id="IPR017441">
    <property type="entry name" value="Protein_kinase_ATP_BS"/>
</dbReference>
<evidence type="ECO:0000256" key="5">
    <source>
        <dbReference type="ARBA" id="ARBA00022777"/>
    </source>
</evidence>
<dbReference type="NCBIfam" id="NF033483">
    <property type="entry name" value="PknB_PASTA_kin"/>
    <property type="match status" value="1"/>
</dbReference>
<evidence type="ECO:0000256" key="3">
    <source>
        <dbReference type="ARBA" id="ARBA00022679"/>
    </source>
</evidence>
<keyword evidence="14" id="KW-1185">Reference proteome</keyword>
<dbReference type="InterPro" id="IPR011009">
    <property type="entry name" value="Kinase-like_dom_sf"/>
</dbReference>
<dbReference type="PROSITE" id="PS00107">
    <property type="entry name" value="PROTEIN_KINASE_ATP"/>
    <property type="match status" value="1"/>
</dbReference>
<evidence type="ECO:0000313" key="13">
    <source>
        <dbReference type="EMBL" id="MBB6216951.1"/>
    </source>
</evidence>
<keyword evidence="5 13" id="KW-0418">Kinase</keyword>
<keyword evidence="3 13" id="KW-0808">Transferase</keyword>
<dbReference type="Proteomes" id="UP000579281">
    <property type="component" value="Unassembled WGS sequence"/>
</dbReference>
<dbReference type="PROSITE" id="PS50011">
    <property type="entry name" value="PROTEIN_KINASE_DOM"/>
    <property type="match status" value="1"/>
</dbReference>
<comment type="catalytic activity">
    <reaction evidence="8">
        <text>L-seryl-[protein] + ATP = O-phospho-L-seryl-[protein] + ADP + H(+)</text>
        <dbReference type="Rhea" id="RHEA:17989"/>
        <dbReference type="Rhea" id="RHEA-COMP:9863"/>
        <dbReference type="Rhea" id="RHEA-COMP:11604"/>
        <dbReference type="ChEBI" id="CHEBI:15378"/>
        <dbReference type="ChEBI" id="CHEBI:29999"/>
        <dbReference type="ChEBI" id="CHEBI:30616"/>
        <dbReference type="ChEBI" id="CHEBI:83421"/>
        <dbReference type="ChEBI" id="CHEBI:456216"/>
        <dbReference type="EC" id="2.7.11.1"/>
    </reaction>
</comment>
<keyword evidence="2" id="KW-0723">Serine/threonine-protein kinase</keyword>
<feature type="domain" description="PASTA" evidence="12">
    <location>
        <begin position="348"/>
        <end position="415"/>
    </location>
</feature>
<keyword evidence="10" id="KW-0812">Transmembrane</keyword>
<dbReference type="SMART" id="SM00740">
    <property type="entry name" value="PASTA"/>
    <property type="match status" value="3"/>
</dbReference>
<dbReference type="FunFam" id="1.10.510.10:FF:000021">
    <property type="entry name" value="Serine/threonine protein kinase"/>
    <property type="match status" value="1"/>
</dbReference>
<dbReference type="Gene3D" id="3.30.10.20">
    <property type="match status" value="3"/>
</dbReference>
<dbReference type="Pfam" id="PF00069">
    <property type="entry name" value="Pkinase"/>
    <property type="match status" value="1"/>
</dbReference>
<keyword evidence="10" id="KW-0472">Membrane</keyword>
<accession>A0A841KU45</accession>
<dbReference type="PANTHER" id="PTHR43289">
    <property type="entry name" value="MITOGEN-ACTIVATED PROTEIN KINASE KINASE KINASE 20-RELATED"/>
    <property type="match status" value="1"/>
</dbReference>
<dbReference type="InterPro" id="IPR005543">
    <property type="entry name" value="PASTA_dom"/>
</dbReference>
<evidence type="ECO:0000256" key="9">
    <source>
        <dbReference type="PROSITE-ProRule" id="PRU10141"/>
    </source>
</evidence>
<dbReference type="CDD" id="cd14014">
    <property type="entry name" value="STKc_PknB_like"/>
    <property type="match status" value="1"/>
</dbReference>
<reference evidence="13 14" key="1">
    <citation type="submission" date="2020-08" db="EMBL/GenBank/DDBJ databases">
        <title>Genomic Encyclopedia of Type Strains, Phase IV (KMG-IV): sequencing the most valuable type-strain genomes for metagenomic binning, comparative biology and taxonomic classification.</title>
        <authorList>
            <person name="Goeker M."/>
        </authorList>
    </citation>
    <scope>NUCLEOTIDE SEQUENCE [LARGE SCALE GENOMIC DNA]</scope>
    <source>
        <strain evidence="13 14">DSM 103526</strain>
    </source>
</reference>
<keyword evidence="6 9" id="KW-0067">ATP-binding</keyword>
<evidence type="ECO:0000256" key="10">
    <source>
        <dbReference type="SAM" id="Phobius"/>
    </source>
</evidence>
<dbReference type="SMART" id="SM00220">
    <property type="entry name" value="S_TKc"/>
    <property type="match status" value="1"/>
</dbReference>
<evidence type="ECO:0000259" key="12">
    <source>
        <dbReference type="PROSITE" id="PS51178"/>
    </source>
</evidence>
<evidence type="ECO:0000256" key="4">
    <source>
        <dbReference type="ARBA" id="ARBA00022741"/>
    </source>
</evidence>
<dbReference type="InterPro" id="IPR000719">
    <property type="entry name" value="Prot_kinase_dom"/>
</dbReference>
<comment type="catalytic activity">
    <reaction evidence="7">
        <text>L-threonyl-[protein] + ATP = O-phospho-L-threonyl-[protein] + ADP + H(+)</text>
        <dbReference type="Rhea" id="RHEA:46608"/>
        <dbReference type="Rhea" id="RHEA-COMP:11060"/>
        <dbReference type="Rhea" id="RHEA-COMP:11605"/>
        <dbReference type="ChEBI" id="CHEBI:15378"/>
        <dbReference type="ChEBI" id="CHEBI:30013"/>
        <dbReference type="ChEBI" id="CHEBI:30616"/>
        <dbReference type="ChEBI" id="CHEBI:61977"/>
        <dbReference type="ChEBI" id="CHEBI:456216"/>
        <dbReference type="EC" id="2.7.11.1"/>
    </reaction>
</comment>
<evidence type="ECO:0000256" key="7">
    <source>
        <dbReference type="ARBA" id="ARBA00047899"/>
    </source>
</evidence>
<name>A0A841KU45_9FIRM</name>
<organism evidence="13 14">
    <name type="scientific">Anaerosolibacter carboniphilus</name>
    <dbReference type="NCBI Taxonomy" id="1417629"/>
    <lineage>
        <taxon>Bacteria</taxon>
        <taxon>Bacillati</taxon>
        <taxon>Bacillota</taxon>
        <taxon>Clostridia</taxon>
        <taxon>Peptostreptococcales</taxon>
        <taxon>Thermotaleaceae</taxon>
        <taxon>Anaerosolibacter</taxon>
    </lineage>
</organism>
<dbReference type="AlphaFoldDB" id="A0A841KU45"/>
<dbReference type="InterPro" id="IPR008271">
    <property type="entry name" value="Ser/Thr_kinase_AS"/>
</dbReference>
<dbReference type="Gene3D" id="1.10.510.10">
    <property type="entry name" value="Transferase(Phosphotransferase) domain 1"/>
    <property type="match status" value="1"/>
</dbReference>
<evidence type="ECO:0000256" key="8">
    <source>
        <dbReference type="ARBA" id="ARBA00048679"/>
    </source>
</evidence>
<dbReference type="CDD" id="cd06577">
    <property type="entry name" value="PASTA_pknB"/>
    <property type="match status" value="2"/>
</dbReference>
<evidence type="ECO:0000256" key="1">
    <source>
        <dbReference type="ARBA" id="ARBA00012513"/>
    </source>
</evidence>